<dbReference type="Proteomes" id="UP000694890">
    <property type="component" value="Linkage group LG10"/>
</dbReference>
<dbReference type="GeneID" id="108888484"/>
<evidence type="ECO:0000313" key="1">
    <source>
        <dbReference type="Proteomes" id="UP000694890"/>
    </source>
</evidence>
<gene>
    <name evidence="2" type="primary">LOC108888484</name>
</gene>
<proteinExistence type="predicted"/>
<evidence type="ECO:0000313" key="2">
    <source>
        <dbReference type="RefSeq" id="XP_018539989.1"/>
    </source>
</evidence>
<accession>A0AAJ7PVW6</accession>
<dbReference type="AlphaFoldDB" id="A0AAJ7PVW6"/>
<organism evidence="1 2">
    <name type="scientific">Lates calcarifer</name>
    <name type="common">Barramundi</name>
    <name type="synonym">Holocentrus calcarifer</name>
    <dbReference type="NCBI Taxonomy" id="8187"/>
    <lineage>
        <taxon>Eukaryota</taxon>
        <taxon>Metazoa</taxon>
        <taxon>Chordata</taxon>
        <taxon>Craniata</taxon>
        <taxon>Vertebrata</taxon>
        <taxon>Euteleostomi</taxon>
        <taxon>Actinopterygii</taxon>
        <taxon>Neopterygii</taxon>
        <taxon>Teleostei</taxon>
        <taxon>Neoteleostei</taxon>
        <taxon>Acanthomorphata</taxon>
        <taxon>Carangaria</taxon>
        <taxon>Carangaria incertae sedis</taxon>
        <taxon>Centropomidae</taxon>
        <taxon>Lates</taxon>
    </lineage>
</organism>
<dbReference type="KEGG" id="lcf:108888484"/>
<dbReference type="RefSeq" id="XP_018539989.1">
    <property type="nucleotide sequence ID" value="XM_018684473.2"/>
</dbReference>
<protein>
    <submittedName>
        <fullName evidence="2">Uncharacterized protein LOC108888484</fullName>
    </submittedName>
</protein>
<sequence>MAAFATEQIFTEREERYLLTLVFSSTIRWNETAGSHHEWPKRRIIKIEVSNLKSSTLTWCQIKSLAACLPSLQCGPQADDEHFDEMWHNEMFNVRQFSTTSQLNLIPPSAETAGAKMRGWRHHQPDSSQSSVVVTPVHPDEIDVQTLANTNNHFNFMEFEGMKSVRITACVHSPDGRESQRQWRVSDYNLQGHMILSVICSLTTDIQQ</sequence>
<reference evidence="2" key="1">
    <citation type="submission" date="2025-08" db="UniProtKB">
        <authorList>
            <consortium name="RefSeq"/>
        </authorList>
    </citation>
    <scope>IDENTIFICATION</scope>
    <source>
        <tissue evidence="2">Brain</tissue>
    </source>
</reference>
<name>A0AAJ7PVW6_LATCA</name>